<dbReference type="AlphaFoldDB" id="A0A9N7JLQ1"/>
<dbReference type="GeneID" id="303560229"/>
<proteinExistence type="predicted"/>
<protein>
    <submittedName>
        <fullName evidence="1">Uncharacterized protein</fullName>
    </submittedName>
</protein>
<evidence type="ECO:0000313" key="2">
    <source>
        <dbReference type="EMBL" id="USS00637.1"/>
    </source>
</evidence>
<dbReference type="EMBL" id="CP099799">
    <property type="protein sequence ID" value="USS00637.1"/>
    <property type="molecule type" value="Genomic_DNA"/>
</dbReference>
<evidence type="ECO:0000313" key="4">
    <source>
        <dbReference type="Proteomes" id="UP001055437"/>
    </source>
</evidence>
<name>A0A9N7JLQ1_CLOSE</name>
<keyword evidence="4" id="KW-1185">Reference proteome</keyword>
<gene>
    <name evidence="1" type="ORF">CP523_06025</name>
    <name evidence="2" type="ORF">NH397_14310</name>
</gene>
<dbReference type="KEGG" id="csep:CP523_06025"/>
<reference evidence="1 3" key="1">
    <citation type="submission" date="2017-09" db="EMBL/GenBank/DDBJ databases">
        <authorList>
            <person name="Thomas P."/>
            <person name="Seyboldt C."/>
        </authorList>
    </citation>
    <scope>NUCLEOTIDE SEQUENCE [LARGE SCALE GENOMIC DNA]</scope>
    <source>
        <strain evidence="1 3">DSM 7534</strain>
    </source>
</reference>
<dbReference type="RefSeq" id="WP_120140679.1">
    <property type="nucleotide sequence ID" value="NZ_CP023671.1"/>
</dbReference>
<dbReference type="Proteomes" id="UP001055437">
    <property type="component" value="Chromosome"/>
</dbReference>
<organism evidence="1 3">
    <name type="scientific">Clostridium septicum</name>
    <dbReference type="NCBI Taxonomy" id="1504"/>
    <lineage>
        <taxon>Bacteria</taxon>
        <taxon>Bacillati</taxon>
        <taxon>Bacillota</taxon>
        <taxon>Clostridia</taxon>
        <taxon>Eubacteriales</taxon>
        <taxon>Clostridiaceae</taxon>
        <taxon>Clostridium</taxon>
    </lineage>
</organism>
<evidence type="ECO:0000313" key="1">
    <source>
        <dbReference type="EMBL" id="AYE34057.1"/>
    </source>
</evidence>
<evidence type="ECO:0000313" key="3">
    <source>
        <dbReference type="Proteomes" id="UP000280586"/>
    </source>
</evidence>
<sequence>MSKKILGLIIIGLLSLNIVGCGIKKEVSETEQGINYNSYIPKAGESLENKIILPKDINIDNNYEIVDLEGRNNAISKNYLEGLKVVKAFSSENSIDLKNTKFINDVLTESSENEEIKKLLSRLDNVEAMQYFSENEGINVDLSINIQPARLKEYSSVGAFTFADVTYKASIENIDKNFKFKGSKLDDFRGKILKSRSEAYVDNLDYDTIDKYVSGYFHGKYDKYIIFFNRLDENSYERIKIDNNNIYYKFIYDPKF</sequence>
<dbReference type="Proteomes" id="UP000280586">
    <property type="component" value="Chromosome"/>
</dbReference>
<reference evidence="2" key="2">
    <citation type="submission" date="2022-06" db="EMBL/GenBank/DDBJ databases">
        <authorList>
            <person name="Holder M.E."/>
            <person name="Ajami N.J."/>
            <person name="Petrosino J.F."/>
        </authorList>
    </citation>
    <scope>NUCLEOTIDE SEQUENCE</scope>
    <source>
        <strain evidence="2">RMA 8861</strain>
    </source>
</reference>
<accession>A0A9N7JLQ1</accession>
<dbReference type="EMBL" id="CP023671">
    <property type="protein sequence ID" value="AYE34057.1"/>
    <property type="molecule type" value="Genomic_DNA"/>
</dbReference>